<gene>
    <name evidence="2" type="ORF">GIW81_14250</name>
</gene>
<evidence type="ECO:0000313" key="2">
    <source>
        <dbReference type="EMBL" id="MTD95497.1"/>
    </source>
</evidence>
<organism evidence="2 3">
    <name type="scientific">Hyphomicrobium album</name>
    <dbReference type="NCBI Taxonomy" id="2665159"/>
    <lineage>
        <taxon>Bacteria</taxon>
        <taxon>Pseudomonadati</taxon>
        <taxon>Pseudomonadota</taxon>
        <taxon>Alphaproteobacteria</taxon>
        <taxon>Hyphomicrobiales</taxon>
        <taxon>Hyphomicrobiaceae</taxon>
        <taxon>Hyphomicrobium</taxon>
    </lineage>
</organism>
<dbReference type="PANTHER" id="PTHR34219">
    <property type="entry name" value="IRON-REGULATED INNER MEMBRANE PROTEIN-RELATED"/>
    <property type="match status" value="1"/>
</dbReference>
<accession>A0A6I3KP13</accession>
<evidence type="ECO:0000313" key="3">
    <source>
        <dbReference type="Proteomes" id="UP000440694"/>
    </source>
</evidence>
<keyword evidence="1" id="KW-0472">Membrane</keyword>
<feature type="transmembrane region" description="Helical" evidence="1">
    <location>
        <begin position="12"/>
        <end position="32"/>
    </location>
</feature>
<dbReference type="RefSeq" id="WP_154740036.1">
    <property type="nucleotide sequence ID" value="NZ_WMBQ01000002.1"/>
</dbReference>
<reference evidence="2 3" key="1">
    <citation type="submission" date="2019-11" db="EMBL/GenBank/DDBJ databases">
        <title>Identification of a novel strain.</title>
        <authorList>
            <person name="Xu Q."/>
            <person name="Wang G."/>
        </authorList>
    </citation>
    <scope>NUCLEOTIDE SEQUENCE [LARGE SCALE GENOMIC DNA]</scope>
    <source>
        <strain evidence="3">xq</strain>
    </source>
</reference>
<keyword evidence="1" id="KW-1133">Transmembrane helix</keyword>
<protein>
    <submittedName>
        <fullName evidence="2">PepSY domain-containing protein</fullName>
    </submittedName>
</protein>
<keyword evidence="3" id="KW-1185">Reference proteome</keyword>
<sequence length="385" mass="42732">MYGPLVALHRYLGLTIALFLVVAGLTGSIIAFHKELDAWANPDLFYVLERLDLPTTELVRRVEATDPRIHVAFVEISVEPGRSAAIFVEPKAEVTGLEYNQVFVDPSSGQILGRREHGGCCLERRAAIPFLYNLHRRLSMPGHWGDWLMGGVAILWFFDCFVALALASPRHVFSARRWRTALHVRWRSSGYRITFDLHRAAGLWTWLVLGVLAFTSIYLNLGDEIVRPITGAVSTLSPTPYDQARAPADPSLGQRSFDEIVQLSAKTSELVDRGFAATGIYYDREAKIYLVDFENKSPFMFGFAWAAFDASTGRLLGTQLPGVGSGGDVFLQLQFPLHSGRIGGLAGRIFISVMGVAIAILSITGILIWSKKRRARIKRGLRASR</sequence>
<dbReference type="Pfam" id="PF03929">
    <property type="entry name" value="PepSY_TM"/>
    <property type="match status" value="1"/>
</dbReference>
<dbReference type="EMBL" id="WMBQ01000002">
    <property type="protein sequence ID" value="MTD95497.1"/>
    <property type="molecule type" value="Genomic_DNA"/>
</dbReference>
<dbReference type="AlphaFoldDB" id="A0A6I3KP13"/>
<proteinExistence type="predicted"/>
<dbReference type="Proteomes" id="UP000440694">
    <property type="component" value="Unassembled WGS sequence"/>
</dbReference>
<comment type="caution">
    <text evidence="2">The sequence shown here is derived from an EMBL/GenBank/DDBJ whole genome shotgun (WGS) entry which is preliminary data.</text>
</comment>
<dbReference type="PANTHER" id="PTHR34219:SF5">
    <property type="entry name" value="BLR4505 PROTEIN"/>
    <property type="match status" value="1"/>
</dbReference>
<feature type="transmembrane region" description="Helical" evidence="1">
    <location>
        <begin position="147"/>
        <end position="167"/>
    </location>
</feature>
<evidence type="ECO:0000256" key="1">
    <source>
        <dbReference type="SAM" id="Phobius"/>
    </source>
</evidence>
<keyword evidence="1" id="KW-0812">Transmembrane</keyword>
<feature type="transmembrane region" description="Helical" evidence="1">
    <location>
        <begin position="201"/>
        <end position="221"/>
    </location>
</feature>
<feature type="transmembrane region" description="Helical" evidence="1">
    <location>
        <begin position="345"/>
        <end position="369"/>
    </location>
</feature>
<dbReference type="InterPro" id="IPR005625">
    <property type="entry name" value="PepSY-ass_TM"/>
</dbReference>
<name>A0A6I3KP13_9HYPH</name>